<dbReference type="Gene3D" id="1.25.40.10">
    <property type="entry name" value="Tetratricopeptide repeat domain"/>
    <property type="match status" value="1"/>
</dbReference>
<feature type="region of interest" description="Disordered" evidence="1">
    <location>
        <begin position="80"/>
        <end position="99"/>
    </location>
</feature>
<keyword evidence="4" id="KW-1185">Reference proteome</keyword>
<proteinExistence type="predicted"/>
<dbReference type="PROSITE" id="PS51468">
    <property type="entry name" value="VIT"/>
    <property type="match status" value="1"/>
</dbReference>
<gene>
    <name evidence="3" type="ORF">D7V93_09340</name>
</gene>
<evidence type="ECO:0000259" key="2">
    <source>
        <dbReference type="PROSITE" id="PS51468"/>
    </source>
</evidence>
<dbReference type="SUPFAM" id="SSF48452">
    <property type="entry name" value="TPR-like"/>
    <property type="match status" value="1"/>
</dbReference>
<dbReference type="Proteomes" id="UP000272888">
    <property type="component" value="Unassembled WGS sequence"/>
</dbReference>
<comment type="caution">
    <text evidence="3">The sequence shown here is derived from an EMBL/GenBank/DDBJ whole genome shotgun (WGS) entry which is preliminary data.</text>
</comment>
<feature type="compositionally biased region" description="Low complexity" evidence="1">
    <location>
        <begin position="145"/>
        <end position="156"/>
    </location>
</feature>
<evidence type="ECO:0000256" key="1">
    <source>
        <dbReference type="SAM" id="MobiDB-lite"/>
    </source>
</evidence>
<dbReference type="Gene3D" id="3.40.50.410">
    <property type="entry name" value="von Willebrand factor, type A domain"/>
    <property type="match status" value="1"/>
</dbReference>
<dbReference type="EMBL" id="RAWB01000071">
    <property type="protein sequence ID" value="RKH62937.1"/>
    <property type="molecule type" value="Genomic_DNA"/>
</dbReference>
<organism evidence="3 4">
    <name type="scientific">Corallococcus llansteffanensis</name>
    <dbReference type="NCBI Taxonomy" id="2316731"/>
    <lineage>
        <taxon>Bacteria</taxon>
        <taxon>Pseudomonadati</taxon>
        <taxon>Myxococcota</taxon>
        <taxon>Myxococcia</taxon>
        <taxon>Myxococcales</taxon>
        <taxon>Cystobacterineae</taxon>
        <taxon>Myxococcaceae</taxon>
        <taxon>Corallococcus</taxon>
    </lineage>
</organism>
<dbReference type="InterPro" id="IPR013694">
    <property type="entry name" value="VIT"/>
</dbReference>
<dbReference type="InterPro" id="IPR011990">
    <property type="entry name" value="TPR-like_helical_dom_sf"/>
</dbReference>
<dbReference type="PANTHER" id="PTHR45737:SF6">
    <property type="entry name" value="VON WILLEBRAND FACTOR A DOMAIN-CONTAINING PROTEIN 5A"/>
    <property type="match status" value="1"/>
</dbReference>
<accession>A0A3A8Q2F8</accession>
<dbReference type="PROSITE" id="PS51257">
    <property type="entry name" value="PROKAR_LIPOPROTEIN"/>
    <property type="match status" value="1"/>
</dbReference>
<sequence>MHFVRTSTLLLLLGFLSAGCKRDSDASPPGSATATTPKEAPATFAQAGLVAPVTAAGQPDTGDVDLAALRDSVADPQVLSEQQLLALSEPTGRRPGDRNLRALSAPTAAAPPTAELAEAPGLGEAEALPQEVPAERPRRELAANADRSPPRAMRPAAPREREVDGDEGAVAGGVVGSVVGGVVGGQLAGASSGAPPPPAPSSRVLEQHRHSVIQIIKGGSGGGASASADGAGAPAKKLVAEPEAPTPVLPRVETAPRAAKVLVMNDDGRYQPLKARAIRVVTYIQGSRARTVVDHLFENDTGRSLEGTFYYPLPGGATVAGFALYSGAVTVDTPSLFQSSDLLPPLGDGSTESELLTAAAPPAPRGAKRSWGDLQEARVVEQKRAREVYEDVVRRNVDPALLEWSGASTFSARVFPLPPKSLKRVVIAYEQTLLFDGQRLRYTWPLPPGAGQEVRITARVHVDPRQAPEVTVQPDAGAKARKVGAWQVYDFPKLTGDGALAVALKPKREDADVLVGRDDAGLPGHAFHARVRLPANLTSGAEGAPTGRAVLVVDTSLSSEDGNAWAIQAATLRALLEKDPTLKEYAVLLFDVRPRWLHGPGFRANDAAHRQESFTELERVYLEGASHVDGALEELDRAGREWLKPAASGERVTAFLLSDGNITWGQSRVDALLSRHPCVESLRWVTYRFGEAAVNTELFDALARSSGGRVVSVLSASEVDAAAKAHRAASVVLSRVSVVGADVKDLVVAGRPRLVFPGQELQVAGRLPGKGAAELEVVTQAGTGPERTLRIPLPLDEDSTFAPRAWAELFVSRLVSLDDERLDRMVVALSQHYRLANARASMLVLESEGDYTRYAVRDEQVDLANLESLRRREEDQRRDKLLGIALDDVPESGRAVVTGLAGQKAARTPLLKRQPLRDEPYAGGAERLQAELAYRKARQENRDDVMIYEAVARKRAFSGDTWGAVRALSSPVELRSQDAEALRLVGYGLLALGQYPAAAELFEHVRLSRPFEPQAFLEEALALDASGRYPEAARNYEIVLARSWNRHGSEVRTVAAFHYARMLAGLERQPGLKEVASVLRTRRAELPGPVGEVLLFSKAQPIDYQLTTHWNSDSTDIDLWVIEPNGEKCFYQHKDTRLGGKLYWDITDGLGPELYHARKAAPGPYHVVVHYYGNNSARYVVPTALLLVSDRGVFTADDLAQRRFQVRILPNKDARLLLRREELVARGKDPVSAQPAP</sequence>
<feature type="domain" description="VIT" evidence="2">
    <location>
        <begin position="259"/>
        <end position="431"/>
    </location>
</feature>
<dbReference type="InterPro" id="IPR036465">
    <property type="entry name" value="vWFA_dom_sf"/>
</dbReference>
<dbReference type="InterPro" id="IPR019220">
    <property type="entry name" value="DUF2135"/>
</dbReference>
<name>A0A3A8Q2F8_9BACT</name>
<reference evidence="4" key="1">
    <citation type="submission" date="2018-09" db="EMBL/GenBank/DDBJ databases">
        <authorList>
            <person name="Livingstone P.G."/>
            <person name="Whitworth D.E."/>
        </authorList>
    </citation>
    <scope>NUCLEOTIDE SEQUENCE [LARGE SCALE GENOMIC DNA]</scope>
    <source>
        <strain evidence="4">CA051B</strain>
    </source>
</reference>
<evidence type="ECO:0000313" key="3">
    <source>
        <dbReference type="EMBL" id="RKH62937.1"/>
    </source>
</evidence>
<dbReference type="Pfam" id="PF09906">
    <property type="entry name" value="DUF2135"/>
    <property type="match status" value="1"/>
</dbReference>
<feature type="region of interest" description="Disordered" evidence="1">
    <location>
        <begin position="129"/>
        <end position="165"/>
    </location>
</feature>
<dbReference type="AlphaFoldDB" id="A0A3A8Q2F8"/>
<evidence type="ECO:0000313" key="4">
    <source>
        <dbReference type="Proteomes" id="UP000272888"/>
    </source>
</evidence>
<protein>
    <submittedName>
        <fullName evidence="3">DUF2135 domain-containing protein</fullName>
    </submittedName>
</protein>
<dbReference type="PANTHER" id="PTHR45737">
    <property type="entry name" value="VON WILLEBRAND FACTOR A DOMAIN-CONTAINING PROTEIN 5A"/>
    <property type="match status" value="1"/>
</dbReference>
<dbReference type="Pfam" id="PF08487">
    <property type="entry name" value="VIT"/>
    <property type="match status" value="1"/>
</dbReference>
<dbReference type="RefSeq" id="WP_120643056.1">
    <property type="nucleotide sequence ID" value="NZ_RAWB01000071.1"/>
</dbReference>
<dbReference type="SUPFAM" id="SSF53300">
    <property type="entry name" value="vWA-like"/>
    <property type="match status" value="1"/>
</dbReference>